<reference evidence="9 10" key="1">
    <citation type="submission" date="2020-10" db="EMBL/GenBank/DDBJ databases">
        <title>Pygocentrus nattereri (red-bellied piranha) genome, fPygNat1, primary haplotype.</title>
        <authorList>
            <person name="Myers G."/>
            <person name="Meyer A."/>
            <person name="Karagic N."/>
            <person name="Pippel M."/>
            <person name="Winkler S."/>
            <person name="Tracey A."/>
            <person name="Wood J."/>
            <person name="Formenti G."/>
            <person name="Howe K."/>
            <person name="Fedrigo O."/>
            <person name="Jarvis E.D."/>
        </authorList>
    </citation>
    <scope>NUCLEOTIDE SEQUENCE [LARGE SCALE GENOMIC DNA]</scope>
</reference>
<dbReference type="InterPro" id="IPR018114">
    <property type="entry name" value="TRYPSIN_HIS"/>
</dbReference>
<protein>
    <recommendedName>
        <fullName evidence="8">Peptidase S1 domain-containing protein</fullName>
    </recommendedName>
</protein>
<dbReference type="Proteomes" id="UP001501920">
    <property type="component" value="Chromosome 13"/>
</dbReference>
<dbReference type="SMART" id="SM00020">
    <property type="entry name" value="Tryp_SPc"/>
    <property type="match status" value="1"/>
</dbReference>
<dbReference type="PROSITE" id="PS50240">
    <property type="entry name" value="TRYPSIN_DOM"/>
    <property type="match status" value="1"/>
</dbReference>
<organism evidence="9 10">
    <name type="scientific">Pygocentrus nattereri</name>
    <name type="common">Red-bellied piranha</name>
    <dbReference type="NCBI Taxonomy" id="42514"/>
    <lineage>
        <taxon>Eukaryota</taxon>
        <taxon>Metazoa</taxon>
        <taxon>Chordata</taxon>
        <taxon>Craniata</taxon>
        <taxon>Vertebrata</taxon>
        <taxon>Euteleostomi</taxon>
        <taxon>Actinopterygii</taxon>
        <taxon>Neopterygii</taxon>
        <taxon>Teleostei</taxon>
        <taxon>Ostariophysi</taxon>
        <taxon>Characiformes</taxon>
        <taxon>Characoidei</taxon>
        <taxon>Pygocentrus</taxon>
    </lineage>
</organism>
<dbReference type="RefSeq" id="XP_017576031.1">
    <property type="nucleotide sequence ID" value="XM_017720542.2"/>
</dbReference>
<evidence type="ECO:0000256" key="2">
    <source>
        <dbReference type="ARBA" id="ARBA00022729"/>
    </source>
</evidence>
<dbReference type="CDD" id="cd00190">
    <property type="entry name" value="Tryp_SPc"/>
    <property type="match status" value="1"/>
</dbReference>
<evidence type="ECO:0000256" key="4">
    <source>
        <dbReference type="ARBA" id="ARBA00022825"/>
    </source>
</evidence>
<dbReference type="InterPro" id="IPR033116">
    <property type="entry name" value="TRYPSIN_SER"/>
</dbReference>
<dbReference type="InterPro" id="IPR043504">
    <property type="entry name" value="Peptidase_S1_PA_chymotrypsin"/>
</dbReference>
<dbReference type="Gene3D" id="2.40.10.10">
    <property type="entry name" value="Trypsin-like serine proteases"/>
    <property type="match status" value="1"/>
</dbReference>
<keyword evidence="10" id="KW-1185">Reference proteome</keyword>
<dbReference type="PANTHER" id="PTHR24252:SF20">
    <property type="entry name" value="LOW QUALITY PROTEIN: TRANSMEMBRANE PROTEASE SERINE 6"/>
    <property type="match status" value="1"/>
</dbReference>
<dbReference type="Pfam" id="PF00089">
    <property type="entry name" value="Trypsin"/>
    <property type="match status" value="1"/>
</dbReference>
<name>A0A3B4CYA5_PYGNA</name>
<dbReference type="AlphaFoldDB" id="A0A3B4CYA5"/>
<dbReference type="PRINTS" id="PR00722">
    <property type="entry name" value="CHYMOTRYPSIN"/>
</dbReference>
<feature type="domain" description="Peptidase S1" evidence="8">
    <location>
        <begin position="34"/>
        <end position="273"/>
    </location>
</feature>
<dbReference type="SUPFAM" id="SSF50494">
    <property type="entry name" value="Trypsin-like serine proteases"/>
    <property type="match status" value="1"/>
</dbReference>
<dbReference type="Ensembl" id="ENSPNAT00000024797.2">
    <property type="protein sequence ID" value="ENSPNAP00000016335.1"/>
    <property type="gene ID" value="ENSPNAG00000022475.2"/>
</dbReference>
<evidence type="ECO:0000313" key="10">
    <source>
        <dbReference type="Proteomes" id="UP001501920"/>
    </source>
</evidence>
<dbReference type="OrthoDB" id="546450at2759"/>
<evidence type="ECO:0000256" key="3">
    <source>
        <dbReference type="ARBA" id="ARBA00022801"/>
    </source>
</evidence>
<dbReference type="PANTHER" id="PTHR24252">
    <property type="entry name" value="ACROSIN-RELATED"/>
    <property type="match status" value="1"/>
</dbReference>
<keyword evidence="5" id="KW-1015">Disulfide bond</keyword>
<proteinExistence type="predicted"/>
<dbReference type="PROSITE" id="PS00134">
    <property type="entry name" value="TRYPSIN_HIS"/>
    <property type="match status" value="1"/>
</dbReference>
<dbReference type="InterPro" id="IPR009003">
    <property type="entry name" value="Peptidase_S1_PA"/>
</dbReference>
<feature type="chain" id="PRO_5017440402" description="Peptidase S1 domain-containing protein" evidence="7">
    <location>
        <begin position="23"/>
        <end position="306"/>
    </location>
</feature>
<dbReference type="FunFam" id="2.40.10.10:FF:000024">
    <property type="entry name" value="Serine protease 53"/>
    <property type="match status" value="1"/>
</dbReference>
<keyword evidence="1 6" id="KW-0645">Protease</keyword>
<reference evidence="9" key="2">
    <citation type="submission" date="2025-08" db="UniProtKB">
        <authorList>
            <consortium name="Ensembl"/>
        </authorList>
    </citation>
    <scope>IDENTIFICATION</scope>
</reference>
<dbReference type="InterPro" id="IPR001254">
    <property type="entry name" value="Trypsin_dom"/>
</dbReference>
<evidence type="ECO:0000256" key="7">
    <source>
        <dbReference type="SAM" id="SignalP"/>
    </source>
</evidence>
<keyword evidence="3 6" id="KW-0378">Hydrolase</keyword>
<dbReference type="InterPro" id="IPR001314">
    <property type="entry name" value="Peptidase_S1A"/>
</dbReference>
<evidence type="ECO:0000256" key="1">
    <source>
        <dbReference type="ARBA" id="ARBA00022670"/>
    </source>
</evidence>
<evidence type="ECO:0000259" key="8">
    <source>
        <dbReference type="PROSITE" id="PS50240"/>
    </source>
</evidence>
<dbReference type="GeneTree" id="ENSGT00940000166391"/>
<keyword evidence="4 6" id="KW-0720">Serine protease</keyword>
<keyword evidence="2 7" id="KW-0732">Signal</keyword>
<dbReference type="OMA" id="NPHESSH"/>
<sequence>MRCARFRWAVVLVLAGLWTGEAQVCGRAPLDSRIVGGYDASEGHWPWQVDIQKSTHVCGGTLITADWVMSAAHCFPNPSDTSSYKIYAGRLRQNGWNPYESAHDISRVLIPFGYTDPQFGQDIALVQLAKPVVWSDHIQPICVPDSDVQFAAGTMCTITGWGDIRDGVSLQGVGTLQQVDVPIIDQSACQEMFQTQPTEEVNIRNDMLCAGFKEGGKDSCQGDSGGPLVCRSPNGTWVQAGIVSFGMGCAQPNRPGVYARVSAFSTFIQSNVKELRLYSGSVQNWASWVIMLTRTILALTMAQLLR</sequence>
<dbReference type="GO" id="GO:0006508">
    <property type="term" value="P:proteolysis"/>
    <property type="evidence" value="ECO:0007669"/>
    <property type="project" value="UniProtKB-KW"/>
</dbReference>
<dbReference type="STRING" id="42514.ENSPNAP00000016335"/>
<accession>A0A3B4CYA5</accession>
<evidence type="ECO:0000256" key="6">
    <source>
        <dbReference type="RuleBase" id="RU363034"/>
    </source>
</evidence>
<feature type="signal peptide" evidence="7">
    <location>
        <begin position="1"/>
        <end position="22"/>
    </location>
</feature>
<dbReference type="GO" id="GO:0004252">
    <property type="term" value="F:serine-type endopeptidase activity"/>
    <property type="evidence" value="ECO:0007669"/>
    <property type="project" value="InterPro"/>
</dbReference>
<dbReference type="PROSITE" id="PS00135">
    <property type="entry name" value="TRYPSIN_SER"/>
    <property type="match status" value="1"/>
</dbReference>
<evidence type="ECO:0000256" key="5">
    <source>
        <dbReference type="ARBA" id="ARBA00023157"/>
    </source>
</evidence>
<dbReference type="GeneID" id="108441165"/>
<reference evidence="9" key="3">
    <citation type="submission" date="2025-09" db="UniProtKB">
        <authorList>
            <consortium name="Ensembl"/>
        </authorList>
    </citation>
    <scope>IDENTIFICATION</scope>
</reference>
<evidence type="ECO:0000313" key="9">
    <source>
        <dbReference type="Ensembl" id="ENSPNAP00000016335.1"/>
    </source>
</evidence>